<name>B1WSL9_CROS5</name>
<dbReference type="KEGG" id="cyt:cce_4250"/>
<dbReference type="Gene3D" id="1.20.1220.20">
    <property type="entry name" value="Uncharcterised protein PF01724"/>
    <property type="match status" value="1"/>
</dbReference>
<dbReference type="Proteomes" id="UP000001203">
    <property type="component" value="Chromosome circular"/>
</dbReference>
<proteinExistence type="predicted"/>
<sequence length="58" mass="6737">MKMINITNLKNYLSEELESIYQDAVFIVTEKTGLNQSISPEKCCYLLEKLLAKNWLPN</sequence>
<dbReference type="AlphaFoldDB" id="B1WSL9"/>
<evidence type="ECO:0000313" key="2">
    <source>
        <dbReference type="Proteomes" id="UP000001203"/>
    </source>
</evidence>
<dbReference type="Pfam" id="PF01724">
    <property type="entry name" value="DUF29"/>
    <property type="match status" value="1"/>
</dbReference>
<protein>
    <submittedName>
        <fullName evidence="1">Uncharacterized protein</fullName>
    </submittedName>
</protein>
<dbReference type="EMBL" id="CP000806">
    <property type="protein sequence ID" value="ACB53598.1"/>
    <property type="molecule type" value="Genomic_DNA"/>
</dbReference>
<dbReference type="STRING" id="43989.cce_4250"/>
<organism evidence="1 2">
    <name type="scientific">Crocosphaera subtropica (strain ATCC 51142 / BH68)</name>
    <name type="common">Cyanothece sp. (strain ATCC 51142)</name>
    <dbReference type="NCBI Taxonomy" id="43989"/>
    <lineage>
        <taxon>Bacteria</taxon>
        <taxon>Bacillati</taxon>
        <taxon>Cyanobacteriota</taxon>
        <taxon>Cyanophyceae</taxon>
        <taxon>Oscillatoriophycideae</taxon>
        <taxon>Chroococcales</taxon>
        <taxon>Aphanothecaceae</taxon>
        <taxon>Crocosphaera</taxon>
        <taxon>Crocosphaera subtropica</taxon>
    </lineage>
</organism>
<keyword evidence="2" id="KW-1185">Reference proteome</keyword>
<accession>B1WSL9</accession>
<dbReference type="HOGENOM" id="CLU_3081782_0_0_3"/>
<reference evidence="1 2" key="1">
    <citation type="journal article" date="2008" name="Proc. Natl. Acad. Sci. U.S.A.">
        <title>The genome of Cyanothece 51142, a unicellular diazotrophic cyanobacterium important in the marine nitrogen cycle.</title>
        <authorList>
            <person name="Welsh E.A."/>
            <person name="Liberton M."/>
            <person name="Stoeckel J."/>
            <person name="Loh T."/>
            <person name="Elvitigala T."/>
            <person name="Wang C."/>
            <person name="Wollam A."/>
            <person name="Fulton R.S."/>
            <person name="Clifton S.W."/>
            <person name="Jacobs J.M."/>
            <person name="Aurora R."/>
            <person name="Ghosh B.K."/>
            <person name="Sherman L.A."/>
            <person name="Smith R.D."/>
            <person name="Wilson R.K."/>
            <person name="Pakrasi H.B."/>
        </authorList>
    </citation>
    <scope>NUCLEOTIDE SEQUENCE [LARGE SCALE GENOMIC DNA]</scope>
    <source>
        <strain evidence="2">ATCC 51142 / BH68</strain>
    </source>
</reference>
<gene>
    <name evidence="1" type="ordered locus">cce_4250</name>
</gene>
<evidence type="ECO:0000313" key="1">
    <source>
        <dbReference type="EMBL" id="ACB53598.1"/>
    </source>
</evidence>